<evidence type="ECO:0000259" key="1">
    <source>
        <dbReference type="Pfam" id="PF18899"/>
    </source>
</evidence>
<reference evidence="2 3" key="1">
    <citation type="submission" date="2021-06" db="EMBL/GenBank/DDBJ databases">
        <authorList>
            <person name="Jeong J.W."/>
        </authorList>
    </citation>
    <scope>NUCLEOTIDE SEQUENCE [LARGE SCALE GENOMIC DNA]</scope>
    <source>
        <strain evidence="2 3">MMS21-TAE1-1</strain>
    </source>
</reference>
<name>A0ABS6I9N1_9MICC</name>
<feature type="domain" description="DUF5655" evidence="1">
    <location>
        <begin position="17"/>
        <end position="112"/>
    </location>
</feature>
<organism evidence="2 3">
    <name type="scientific">Paenarthrobacter aromaticivorans</name>
    <dbReference type="NCBI Taxonomy" id="2849150"/>
    <lineage>
        <taxon>Bacteria</taxon>
        <taxon>Bacillati</taxon>
        <taxon>Actinomycetota</taxon>
        <taxon>Actinomycetes</taxon>
        <taxon>Micrococcales</taxon>
        <taxon>Micrococcaceae</taxon>
        <taxon>Paenarthrobacter</taxon>
    </lineage>
</organism>
<dbReference type="RefSeq" id="WP_216926543.1">
    <property type="nucleotide sequence ID" value="NZ_JAHOPC010000014.1"/>
</dbReference>
<evidence type="ECO:0000313" key="3">
    <source>
        <dbReference type="Proteomes" id="UP000824166"/>
    </source>
</evidence>
<gene>
    <name evidence="2" type="ORF">KSW38_19210</name>
</gene>
<comment type="caution">
    <text evidence="2">The sequence shown here is derived from an EMBL/GenBank/DDBJ whole genome shotgun (WGS) entry which is preliminary data.</text>
</comment>
<evidence type="ECO:0000313" key="2">
    <source>
        <dbReference type="EMBL" id="MBU8868426.1"/>
    </source>
</evidence>
<dbReference type="InterPro" id="IPR043714">
    <property type="entry name" value="DUF5655"/>
</dbReference>
<keyword evidence="3" id="KW-1185">Reference proteome</keyword>
<proteinExistence type="predicted"/>
<dbReference type="Proteomes" id="UP000824166">
    <property type="component" value="Unassembled WGS sequence"/>
</dbReference>
<dbReference type="Pfam" id="PF18899">
    <property type="entry name" value="DUF5655"/>
    <property type="match status" value="1"/>
</dbReference>
<protein>
    <recommendedName>
        <fullName evidence="1">DUF5655 domain-containing protein</fullName>
    </recommendedName>
</protein>
<dbReference type="EMBL" id="JAHOPC010000014">
    <property type="protein sequence ID" value="MBU8868426.1"/>
    <property type="molecule type" value="Genomic_DNA"/>
</dbReference>
<sequence length="116" mass="12802">MARTARERIDGDTGSSEVLAALVEALTLVGPFEVEEKQTSFHVVNGRAFLGIHPRKGGLLVNVVLDHALETDRLHRSEQVSASRWHHEFLLGSPRDLDAEFLGWVKAAYGLTVTVK</sequence>
<accession>A0ABS6I9N1</accession>